<dbReference type="InterPro" id="IPR036249">
    <property type="entry name" value="Thioredoxin-like_sf"/>
</dbReference>
<dbReference type="InterPro" id="IPR000866">
    <property type="entry name" value="AhpC/TSA"/>
</dbReference>
<dbReference type="PROSITE" id="PS51352">
    <property type="entry name" value="THIOREDOXIN_2"/>
    <property type="match status" value="1"/>
</dbReference>
<dbReference type="AlphaFoldDB" id="A0A6S6TRS5"/>
<dbReference type="EMBL" id="CACVAZ010000113">
    <property type="protein sequence ID" value="CAA6817409.1"/>
    <property type="molecule type" value="Genomic_DNA"/>
</dbReference>
<sequence length="207" mass="24230">MKNKFYLILVPLIFILSACEDKQQNNEKFTSDTQLTKIVIEETSFSSKATAKEYHYEFKNLKGQLSILDIKNDIYNFKNIKQSIVIVNIMSTWCPPCRGQIPHLSKLQQTFKENLFIMSTLVHDDIEKEKLEKFIIAQKVLYYVSVSQSENLKFVDMLTPKLGLNKDFPMPLTVVFVRGKYFTHYEGMIPEEMIESDIKQLLEKIKK</sequence>
<dbReference type="GO" id="GO:0016491">
    <property type="term" value="F:oxidoreductase activity"/>
    <property type="evidence" value="ECO:0007669"/>
    <property type="project" value="InterPro"/>
</dbReference>
<dbReference type="Gene3D" id="3.40.30.10">
    <property type="entry name" value="Glutaredoxin"/>
    <property type="match status" value="1"/>
</dbReference>
<dbReference type="PANTHER" id="PTHR42852">
    <property type="entry name" value="THIOL:DISULFIDE INTERCHANGE PROTEIN DSBE"/>
    <property type="match status" value="1"/>
</dbReference>
<organism evidence="2">
    <name type="scientific">uncultured Sulfurovum sp</name>
    <dbReference type="NCBI Taxonomy" id="269237"/>
    <lineage>
        <taxon>Bacteria</taxon>
        <taxon>Pseudomonadati</taxon>
        <taxon>Campylobacterota</taxon>
        <taxon>Epsilonproteobacteria</taxon>
        <taxon>Campylobacterales</taxon>
        <taxon>Sulfurovaceae</taxon>
        <taxon>Sulfurovum</taxon>
        <taxon>environmental samples</taxon>
    </lineage>
</organism>
<dbReference type="InterPro" id="IPR013766">
    <property type="entry name" value="Thioredoxin_domain"/>
</dbReference>
<protein>
    <submittedName>
        <fullName evidence="2">Lipoprotein thiredoxin</fullName>
    </submittedName>
</protein>
<dbReference type="PANTHER" id="PTHR42852:SF13">
    <property type="entry name" value="PROTEIN DIPZ"/>
    <property type="match status" value="1"/>
</dbReference>
<proteinExistence type="predicted"/>
<evidence type="ECO:0000313" key="2">
    <source>
        <dbReference type="EMBL" id="CAA6817409.1"/>
    </source>
</evidence>
<gene>
    <name evidence="2" type="ORF">HELGO_WM18303</name>
</gene>
<keyword evidence="2" id="KW-0449">Lipoprotein</keyword>
<dbReference type="Pfam" id="PF00578">
    <property type="entry name" value="AhpC-TSA"/>
    <property type="match status" value="1"/>
</dbReference>
<name>A0A6S6TRS5_9BACT</name>
<dbReference type="PROSITE" id="PS51257">
    <property type="entry name" value="PROKAR_LIPOPROTEIN"/>
    <property type="match status" value="1"/>
</dbReference>
<accession>A0A6S6TRS5</accession>
<evidence type="ECO:0000259" key="1">
    <source>
        <dbReference type="PROSITE" id="PS51352"/>
    </source>
</evidence>
<feature type="domain" description="Thioredoxin" evidence="1">
    <location>
        <begin position="47"/>
        <end position="203"/>
    </location>
</feature>
<dbReference type="GO" id="GO:0016209">
    <property type="term" value="F:antioxidant activity"/>
    <property type="evidence" value="ECO:0007669"/>
    <property type="project" value="InterPro"/>
</dbReference>
<dbReference type="SUPFAM" id="SSF52833">
    <property type="entry name" value="Thioredoxin-like"/>
    <property type="match status" value="1"/>
</dbReference>
<dbReference type="InterPro" id="IPR050553">
    <property type="entry name" value="Thioredoxin_ResA/DsbE_sf"/>
</dbReference>
<reference evidence="2" key="1">
    <citation type="submission" date="2020-01" db="EMBL/GenBank/DDBJ databases">
        <authorList>
            <person name="Meier V. D."/>
            <person name="Meier V D."/>
        </authorList>
    </citation>
    <scope>NUCLEOTIDE SEQUENCE</scope>
    <source>
        <strain evidence="2">HLG_WM_MAG_02</strain>
    </source>
</reference>